<feature type="domain" description="Carboxymuconolactone decarboxylase-like" evidence="1">
    <location>
        <begin position="125"/>
        <end position="200"/>
    </location>
</feature>
<evidence type="ECO:0000313" key="2">
    <source>
        <dbReference type="EMBL" id="AVQ18579.1"/>
    </source>
</evidence>
<evidence type="ECO:0000259" key="1">
    <source>
        <dbReference type="Pfam" id="PF02627"/>
    </source>
</evidence>
<dbReference type="PANTHER" id="PTHR33570:SF2">
    <property type="entry name" value="CARBOXYMUCONOLACTONE DECARBOXYLASE-LIKE DOMAIN-CONTAINING PROTEIN"/>
    <property type="match status" value="1"/>
</dbReference>
<dbReference type="Gene3D" id="1.20.1290.10">
    <property type="entry name" value="AhpD-like"/>
    <property type="match status" value="1"/>
</dbReference>
<dbReference type="EMBL" id="CP028102">
    <property type="protein sequence ID" value="AVQ18579.1"/>
    <property type="molecule type" value="Genomic_DNA"/>
</dbReference>
<protein>
    <submittedName>
        <fullName evidence="2">4-carboxymuconolactone decarboxylase</fullName>
    </submittedName>
</protein>
<sequence>MGGIKMTNKDKSIVEISIFTAIGNLKELEKSVNLGLDNELTVNEIKEIMVQLYAYCGFPRSLNALGVLSNTVDERKASGKVTEVGRESTPIPSDRNSLVYGTQVQTKIVGMEVKGGIYDFAPMADRYLKAHLFGDIFGQDILDYRTRELVTVAALASMDGVNPQLQAHIGISKNVGVTDDELNGTIEVLKDKLGFEKANNIKQFL</sequence>
<dbReference type="PANTHER" id="PTHR33570">
    <property type="entry name" value="4-CARBOXYMUCONOLACTONE DECARBOXYLASE FAMILY PROTEIN"/>
    <property type="match status" value="1"/>
</dbReference>
<dbReference type="SUPFAM" id="SSF69118">
    <property type="entry name" value="AhpD-like"/>
    <property type="match status" value="1"/>
</dbReference>
<evidence type="ECO:0000313" key="3">
    <source>
        <dbReference type="Proteomes" id="UP000240258"/>
    </source>
</evidence>
<dbReference type="Proteomes" id="UP000240258">
    <property type="component" value="Chromosome"/>
</dbReference>
<accession>A0ABN5J8Q7</accession>
<proteinExistence type="predicted"/>
<gene>
    <name evidence="2" type="ORF">C4N19_05575</name>
</gene>
<feature type="domain" description="Carboxymuconolactone decarboxylase-like" evidence="1">
    <location>
        <begin position="8"/>
        <end position="68"/>
    </location>
</feature>
<dbReference type="InterPro" id="IPR029032">
    <property type="entry name" value="AhpD-like"/>
</dbReference>
<reference evidence="3" key="1">
    <citation type="journal article" date="2018" name="MSphere">
        <title>Fusobacterium Genomics Using MinION and Illumina Sequencing Enables Genome Completion and Correction.</title>
        <authorList>
            <person name="Todd S.M."/>
            <person name="Settlage R.E."/>
            <person name="Lahmers K.K."/>
            <person name="Slade D.J."/>
        </authorList>
    </citation>
    <scope>NUCLEOTIDE SEQUENCE [LARGE SCALE GENOMIC DNA]</scope>
    <source>
        <strain evidence="3">ATCC 9817</strain>
    </source>
</reference>
<dbReference type="InterPro" id="IPR052512">
    <property type="entry name" value="4CMD/NDH-1_regulator"/>
</dbReference>
<dbReference type="InterPro" id="IPR003779">
    <property type="entry name" value="CMD-like"/>
</dbReference>
<organism evidence="2 3">
    <name type="scientific">Fusobacterium mortiferum ATCC 9817</name>
    <dbReference type="NCBI Taxonomy" id="469616"/>
    <lineage>
        <taxon>Bacteria</taxon>
        <taxon>Fusobacteriati</taxon>
        <taxon>Fusobacteriota</taxon>
        <taxon>Fusobacteriia</taxon>
        <taxon>Fusobacteriales</taxon>
        <taxon>Fusobacteriaceae</taxon>
        <taxon>Fusobacterium</taxon>
    </lineage>
</organism>
<keyword evidence="3" id="KW-1185">Reference proteome</keyword>
<dbReference type="Pfam" id="PF02627">
    <property type="entry name" value="CMD"/>
    <property type="match status" value="2"/>
</dbReference>
<name>A0ABN5J8Q7_FUSMR</name>